<reference evidence="1 2" key="1">
    <citation type="submission" date="2011-05" db="EMBL/GenBank/DDBJ databases">
        <title>Whole genome sequence of Microlunatus phosphovorus NM-1.</title>
        <authorList>
            <person name="Hosoyama A."/>
            <person name="Sasaki K."/>
            <person name="Harada T."/>
            <person name="Igarashi R."/>
            <person name="Kawakoshi A."/>
            <person name="Sasagawa M."/>
            <person name="Fukada J."/>
            <person name="Nakamura S."/>
            <person name="Katano Y."/>
            <person name="Hanada S."/>
            <person name="Kamagata Y."/>
            <person name="Nakamura N."/>
            <person name="Yamazaki S."/>
            <person name="Fujita N."/>
        </authorList>
    </citation>
    <scope>NUCLEOTIDE SEQUENCE [LARGE SCALE GENOMIC DNA]</scope>
    <source>
        <strain evidence="2">ATCC 700054 / DSM 10555 / JCM 9379 / NBRC 101784 / NCIMB 13414 / VKM Ac-1990 / NM-1</strain>
    </source>
</reference>
<keyword evidence="2" id="KW-1185">Reference proteome</keyword>
<organism evidence="1 2">
    <name type="scientific">Microlunatus phosphovorus (strain ATCC 700054 / DSM 10555 / JCM 9379 / NBRC 101784 / NCIMB 13414 / VKM Ac-1990 / NM-1)</name>
    <dbReference type="NCBI Taxonomy" id="1032480"/>
    <lineage>
        <taxon>Bacteria</taxon>
        <taxon>Bacillati</taxon>
        <taxon>Actinomycetota</taxon>
        <taxon>Actinomycetes</taxon>
        <taxon>Propionibacteriales</taxon>
        <taxon>Propionibacteriaceae</taxon>
        <taxon>Microlunatus</taxon>
    </lineage>
</organism>
<evidence type="ECO:0000313" key="1">
    <source>
        <dbReference type="EMBL" id="BAK38255.1"/>
    </source>
</evidence>
<protein>
    <submittedName>
        <fullName evidence="1">Uncharacterized protein</fullName>
    </submittedName>
</protein>
<name>F5XIL7_MICPN</name>
<accession>F5XIL7</accession>
<dbReference type="AlphaFoldDB" id="F5XIL7"/>
<dbReference type="Proteomes" id="UP000007947">
    <property type="component" value="Chromosome"/>
</dbReference>
<dbReference type="KEGG" id="mph:MLP_52410"/>
<evidence type="ECO:0000313" key="2">
    <source>
        <dbReference type="Proteomes" id="UP000007947"/>
    </source>
</evidence>
<sequence>MRPGGSTVVGRRLLDHRGPPWRKRGGWELLDQVARSMVQIPPLDNKLSDPMLSVHDDG</sequence>
<dbReference type="HOGENOM" id="CLU_2974423_0_0_11"/>
<gene>
    <name evidence="1" type="ordered locus">MLP_52410</name>
</gene>
<proteinExistence type="predicted"/>
<dbReference type="EMBL" id="AP012204">
    <property type="protein sequence ID" value="BAK38255.1"/>
    <property type="molecule type" value="Genomic_DNA"/>
</dbReference>